<dbReference type="Gene3D" id="2.40.33.20">
    <property type="entry name" value="PK beta-barrel domain-like"/>
    <property type="match status" value="1"/>
</dbReference>
<dbReference type="InterPro" id="IPR052353">
    <property type="entry name" value="Benzoxazolinone_Detox_Enz"/>
</dbReference>
<dbReference type="PROSITE" id="PS51340">
    <property type="entry name" value="MOSC"/>
    <property type="match status" value="1"/>
</dbReference>
<feature type="domain" description="MOSC" evidence="1">
    <location>
        <begin position="19"/>
        <end position="163"/>
    </location>
</feature>
<accession>A0ABW3JSE2</accession>
<name>A0ABW3JSE2_9FLAO</name>
<dbReference type="SUPFAM" id="SSF50800">
    <property type="entry name" value="PK beta-barrel domain-like"/>
    <property type="match status" value="1"/>
</dbReference>
<dbReference type="PANTHER" id="PTHR30212">
    <property type="entry name" value="PROTEIN YIIM"/>
    <property type="match status" value="1"/>
</dbReference>
<gene>
    <name evidence="2" type="ORF">ACFQ1U_06080</name>
</gene>
<sequence>MKILATNIGEKQDIDWKGKTVTTAIFKHPTNSPVFIDDEQVKEDTICDWKHHGGIDQAVYAYSYKHYDFWKKKYPDLKWDYGMFGENLTIDDLDETQTNVGDTYKVGEVILEVTKPRQPCMKLGVRFNNMKIVKEFWQENYSGVYFKVLQKGFVKTGDELKLLKKAPNTKTIAEVYAAKRSSK</sequence>
<dbReference type="EMBL" id="JBHTJR010000030">
    <property type="protein sequence ID" value="MFD0992765.1"/>
    <property type="molecule type" value="Genomic_DNA"/>
</dbReference>
<organism evidence="2 3">
    <name type="scientific">Tenacibaculum geojense</name>
    <dbReference type="NCBI Taxonomy" id="915352"/>
    <lineage>
        <taxon>Bacteria</taxon>
        <taxon>Pseudomonadati</taxon>
        <taxon>Bacteroidota</taxon>
        <taxon>Flavobacteriia</taxon>
        <taxon>Flavobacteriales</taxon>
        <taxon>Flavobacteriaceae</taxon>
        <taxon>Tenacibaculum</taxon>
    </lineage>
</organism>
<comment type="caution">
    <text evidence="2">The sequence shown here is derived from an EMBL/GenBank/DDBJ whole genome shotgun (WGS) entry which is preliminary data.</text>
</comment>
<protein>
    <submittedName>
        <fullName evidence="2">MOSC domain-containing protein</fullName>
    </submittedName>
</protein>
<proteinExistence type="predicted"/>
<dbReference type="Proteomes" id="UP001597062">
    <property type="component" value="Unassembled WGS sequence"/>
</dbReference>
<dbReference type="InterPro" id="IPR005302">
    <property type="entry name" value="MoCF_Sase_C"/>
</dbReference>
<dbReference type="Pfam" id="PF03473">
    <property type="entry name" value="MOSC"/>
    <property type="match status" value="1"/>
</dbReference>
<reference evidence="3" key="1">
    <citation type="journal article" date="2019" name="Int. J. Syst. Evol. Microbiol.">
        <title>The Global Catalogue of Microorganisms (GCM) 10K type strain sequencing project: providing services to taxonomists for standard genome sequencing and annotation.</title>
        <authorList>
            <consortium name="The Broad Institute Genomics Platform"/>
            <consortium name="The Broad Institute Genome Sequencing Center for Infectious Disease"/>
            <person name="Wu L."/>
            <person name="Ma J."/>
        </authorList>
    </citation>
    <scope>NUCLEOTIDE SEQUENCE [LARGE SCALE GENOMIC DNA]</scope>
    <source>
        <strain evidence="3">CCUG 60527</strain>
    </source>
</reference>
<evidence type="ECO:0000313" key="3">
    <source>
        <dbReference type="Proteomes" id="UP001597062"/>
    </source>
</evidence>
<evidence type="ECO:0000313" key="2">
    <source>
        <dbReference type="EMBL" id="MFD0992765.1"/>
    </source>
</evidence>
<dbReference type="InterPro" id="IPR011037">
    <property type="entry name" value="Pyrv_Knase-like_insert_dom_sf"/>
</dbReference>
<keyword evidence="3" id="KW-1185">Reference proteome</keyword>
<dbReference type="PANTHER" id="PTHR30212:SF2">
    <property type="entry name" value="PROTEIN YIIM"/>
    <property type="match status" value="1"/>
</dbReference>
<dbReference type="RefSeq" id="WP_386106374.1">
    <property type="nucleotide sequence ID" value="NZ_JBHTJR010000030.1"/>
</dbReference>
<evidence type="ECO:0000259" key="1">
    <source>
        <dbReference type="PROSITE" id="PS51340"/>
    </source>
</evidence>